<name>A0A6J6T860_9ZZZZ</name>
<dbReference type="SMART" id="SM00448">
    <property type="entry name" value="REC"/>
    <property type="match status" value="1"/>
</dbReference>
<dbReference type="InterPro" id="IPR011006">
    <property type="entry name" value="CheY-like_superfamily"/>
</dbReference>
<reference evidence="8" key="1">
    <citation type="submission" date="2020-05" db="EMBL/GenBank/DDBJ databases">
        <authorList>
            <person name="Chiriac C."/>
            <person name="Salcher M."/>
            <person name="Ghai R."/>
            <person name="Kavagutti S V."/>
        </authorList>
    </citation>
    <scope>NUCLEOTIDE SEQUENCE</scope>
</reference>
<dbReference type="GO" id="GO:0005829">
    <property type="term" value="C:cytosol"/>
    <property type="evidence" value="ECO:0007669"/>
    <property type="project" value="TreeGrafter"/>
</dbReference>
<dbReference type="PANTHER" id="PTHR48111">
    <property type="entry name" value="REGULATOR OF RPOS"/>
    <property type="match status" value="1"/>
</dbReference>
<dbReference type="Gene3D" id="6.10.250.690">
    <property type="match status" value="1"/>
</dbReference>
<dbReference type="Pfam" id="PF00072">
    <property type="entry name" value="Response_reg"/>
    <property type="match status" value="1"/>
</dbReference>
<dbReference type="GO" id="GO:0032993">
    <property type="term" value="C:protein-DNA complex"/>
    <property type="evidence" value="ECO:0007669"/>
    <property type="project" value="TreeGrafter"/>
</dbReference>
<dbReference type="Gene3D" id="1.10.10.10">
    <property type="entry name" value="Winged helix-like DNA-binding domain superfamily/Winged helix DNA-binding domain"/>
    <property type="match status" value="1"/>
</dbReference>
<evidence type="ECO:0000256" key="2">
    <source>
        <dbReference type="ARBA" id="ARBA00023012"/>
    </source>
</evidence>
<dbReference type="CDD" id="cd00383">
    <property type="entry name" value="trans_reg_C"/>
    <property type="match status" value="1"/>
</dbReference>
<dbReference type="InterPro" id="IPR001867">
    <property type="entry name" value="OmpR/PhoB-type_DNA-bd"/>
</dbReference>
<evidence type="ECO:0000256" key="4">
    <source>
        <dbReference type="ARBA" id="ARBA00023125"/>
    </source>
</evidence>
<dbReference type="GO" id="GO:0000156">
    <property type="term" value="F:phosphorelay response regulator activity"/>
    <property type="evidence" value="ECO:0007669"/>
    <property type="project" value="TreeGrafter"/>
</dbReference>
<keyword evidence="4" id="KW-0238">DNA-binding</keyword>
<accession>A0A6J6T860</accession>
<feature type="domain" description="Response regulatory" evidence="6">
    <location>
        <begin position="13"/>
        <end position="126"/>
    </location>
</feature>
<dbReference type="GO" id="GO:0000976">
    <property type="term" value="F:transcription cis-regulatory region binding"/>
    <property type="evidence" value="ECO:0007669"/>
    <property type="project" value="TreeGrafter"/>
</dbReference>
<dbReference type="PROSITE" id="PS51755">
    <property type="entry name" value="OMPR_PHOB"/>
    <property type="match status" value="1"/>
</dbReference>
<dbReference type="PANTHER" id="PTHR48111:SF1">
    <property type="entry name" value="TWO-COMPONENT RESPONSE REGULATOR ORR33"/>
    <property type="match status" value="1"/>
</dbReference>
<keyword evidence="5" id="KW-0804">Transcription</keyword>
<dbReference type="Gene3D" id="3.40.50.2300">
    <property type="match status" value="1"/>
</dbReference>
<keyword evidence="1" id="KW-0597">Phosphoprotein</keyword>
<dbReference type="EMBL" id="CAEZYR010000042">
    <property type="protein sequence ID" value="CAB4743124.1"/>
    <property type="molecule type" value="Genomic_DNA"/>
</dbReference>
<dbReference type="SUPFAM" id="SSF46894">
    <property type="entry name" value="C-terminal effector domain of the bipartite response regulators"/>
    <property type="match status" value="1"/>
</dbReference>
<proteinExistence type="predicted"/>
<sequence>MSIRDRQPGTTALVLIVEDDEDIARLVEALVNDLGAIAVRSSNGRDAIRAFFEQRPDLVILDVGLPVMDGWQVLGRIREVSDVPVLMLTALDNEQDTVFGLKSGADDYMVKPFGARELEARIEVLLRRPRPAAEIHHEQDREYSDGDLTVNWHAREVQVLGKRIHLTTLEFNLLEAFIRHPDQALSHGQLLELAWRDPFGVGPDRVKFTVLRLRRKLGWNDIGSGPIEAIRSHGYRYRSAAAR</sequence>
<dbReference type="SMART" id="SM00862">
    <property type="entry name" value="Trans_reg_C"/>
    <property type="match status" value="1"/>
</dbReference>
<evidence type="ECO:0000313" key="8">
    <source>
        <dbReference type="EMBL" id="CAB4743124.1"/>
    </source>
</evidence>
<protein>
    <submittedName>
        <fullName evidence="8">Unannotated protein</fullName>
    </submittedName>
</protein>
<keyword evidence="2" id="KW-0902">Two-component regulatory system</keyword>
<dbReference type="InterPro" id="IPR001789">
    <property type="entry name" value="Sig_transdc_resp-reg_receiver"/>
</dbReference>
<evidence type="ECO:0000313" key="10">
    <source>
        <dbReference type="EMBL" id="CAB5019171.1"/>
    </source>
</evidence>
<dbReference type="PROSITE" id="PS50110">
    <property type="entry name" value="RESPONSE_REGULATORY"/>
    <property type="match status" value="1"/>
</dbReference>
<dbReference type="Pfam" id="PF00486">
    <property type="entry name" value="Trans_reg_C"/>
    <property type="match status" value="1"/>
</dbReference>
<evidence type="ECO:0000313" key="9">
    <source>
        <dbReference type="EMBL" id="CAB4962215.1"/>
    </source>
</evidence>
<dbReference type="SUPFAM" id="SSF52172">
    <property type="entry name" value="CheY-like"/>
    <property type="match status" value="1"/>
</dbReference>
<dbReference type="InterPro" id="IPR039420">
    <property type="entry name" value="WalR-like"/>
</dbReference>
<dbReference type="InterPro" id="IPR016032">
    <property type="entry name" value="Sig_transdc_resp-reg_C-effctor"/>
</dbReference>
<gene>
    <name evidence="8" type="ORF">UFOPK2754_01320</name>
    <name evidence="9" type="ORF">UFOPK3752_02358</name>
    <name evidence="10" type="ORF">UFOPK3967_02655</name>
</gene>
<dbReference type="EMBL" id="CAFBOS010000219">
    <property type="protein sequence ID" value="CAB5019171.1"/>
    <property type="molecule type" value="Genomic_DNA"/>
</dbReference>
<dbReference type="GO" id="GO:0006355">
    <property type="term" value="P:regulation of DNA-templated transcription"/>
    <property type="evidence" value="ECO:0007669"/>
    <property type="project" value="InterPro"/>
</dbReference>
<dbReference type="EMBL" id="CAFBND010000172">
    <property type="protein sequence ID" value="CAB4962215.1"/>
    <property type="molecule type" value="Genomic_DNA"/>
</dbReference>
<evidence type="ECO:0000256" key="3">
    <source>
        <dbReference type="ARBA" id="ARBA00023015"/>
    </source>
</evidence>
<dbReference type="InterPro" id="IPR036388">
    <property type="entry name" value="WH-like_DNA-bd_sf"/>
</dbReference>
<evidence type="ECO:0000259" key="6">
    <source>
        <dbReference type="PROSITE" id="PS50110"/>
    </source>
</evidence>
<organism evidence="8">
    <name type="scientific">freshwater metagenome</name>
    <dbReference type="NCBI Taxonomy" id="449393"/>
    <lineage>
        <taxon>unclassified sequences</taxon>
        <taxon>metagenomes</taxon>
        <taxon>ecological metagenomes</taxon>
    </lineage>
</organism>
<dbReference type="AlphaFoldDB" id="A0A6J6T860"/>
<keyword evidence="3" id="KW-0805">Transcription regulation</keyword>
<evidence type="ECO:0000256" key="5">
    <source>
        <dbReference type="ARBA" id="ARBA00023163"/>
    </source>
</evidence>
<dbReference type="CDD" id="cd17574">
    <property type="entry name" value="REC_OmpR"/>
    <property type="match status" value="1"/>
</dbReference>
<evidence type="ECO:0000259" key="7">
    <source>
        <dbReference type="PROSITE" id="PS51755"/>
    </source>
</evidence>
<evidence type="ECO:0000256" key="1">
    <source>
        <dbReference type="ARBA" id="ARBA00022553"/>
    </source>
</evidence>
<feature type="domain" description="OmpR/PhoB-type" evidence="7">
    <location>
        <begin position="140"/>
        <end position="239"/>
    </location>
</feature>